<keyword evidence="2" id="KW-0472">Membrane</keyword>
<keyword evidence="4" id="KW-1185">Reference proteome</keyword>
<evidence type="ECO:0000313" key="4">
    <source>
        <dbReference type="Proteomes" id="UP001374579"/>
    </source>
</evidence>
<dbReference type="Gene3D" id="1.20.140.150">
    <property type="match status" value="1"/>
</dbReference>
<organism evidence="3 4">
    <name type="scientific">Littorina saxatilis</name>
    <dbReference type="NCBI Taxonomy" id="31220"/>
    <lineage>
        <taxon>Eukaryota</taxon>
        <taxon>Metazoa</taxon>
        <taxon>Spiralia</taxon>
        <taxon>Lophotrochozoa</taxon>
        <taxon>Mollusca</taxon>
        <taxon>Gastropoda</taxon>
        <taxon>Caenogastropoda</taxon>
        <taxon>Littorinimorpha</taxon>
        <taxon>Littorinoidea</taxon>
        <taxon>Littorinidae</taxon>
        <taxon>Littorina</taxon>
    </lineage>
</organism>
<reference evidence="3 4" key="1">
    <citation type="submission" date="2024-02" db="EMBL/GenBank/DDBJ databases">
        <title>Chromosome-scale genome assembly of the rough periwinkle Littorina saxatilis.</title>
        <authorList>
            <person name="De Jode A."/>
            <person name="Faria R."/>
            <person name="Formenti G."/>
            <person name="Sims Y."/>
            <person name="Smith T.P."/>
            <person name="Tracey A."/>
            <person name="Wood J.M.D."/>
            <person name="Zagrodzka Z.B."/>
            <person name="Johannesson K."/>
            <person name="Butlin R.K."/>
            <person name="Leder E.H."/>
        </authorList>
    </citation>
    <scope>NUCLEOTIDE SEQUENCE [LARGE SCALE GENOMIC DNA]</scope>
    <source>
        <strain evidence="3">Snail1</strain>
        <tissue evidence="3">Muscle</tissue>
    </source>
</reference>
<dbReference type="AlphaFoldDB" id="A0AAN9C483"/>
<evidence type="ECO:0000256" key="1">
    <source>
        <dbReference type="SAM" id="MobiDB-lite"/>
    </source>
</evidence>
<evidence type="ECO:0000256" key="2">
    <source>
        <dbReference type="SAM" id="Phobius"/>
    </source>
</evidence>
<dbReference type="EMBL" id="JBAMIC010000001">
    <property type="protein sequence ID" value="KAK7116334.1"/>
    <property type="molecule type" value="Genomic_DNA"/>
</dbReference>
<feature type="region of interest" description="Disordered" evidence="1">
    <location>
        <begin position="177"/>
        <end position="198"/>
    </location>
</feature>
<feature type="transmembrane region" description="Helical" evidence="2">
    <location>
        <begin position="107"/>
        <end position="132"/>
    </location>
</feature>
<feature type="transmembrane region" description="Helical" evidence="2">
    <location>
        <begin position="78"/>
        <end position="100"/>
    </location>
</feature>
<gene>
    <name evidence="3" type="ORF">V1264_002030</name>
</gene>
<feature type="transmembrane region" description="Helical" evidence="2">
    <location>
        <begin position="138"/>
        <end position="162"/>
    </location>
</feature>
<accession>A0AAN9C483</accession>
<dbReference type="Proteomes" id="UP001374579">
    <property type="component" value="Unassembled WGS sequence"/>
</dbReference>
<feature type="transmembrane region" description="Helical" evidence="2">
    <location>
        <begin position="7"/>
        <end position="28"/>
    </location>
</feature>
<evidence type="ECO:0000313" key="3">
    <source>
        <dbReference type="EMBL" id="KAK7116334.1"/>
    </source>
</evidence>
<comment type="caution">
    <text evidence="3">The sequence shown here is derived from an EMBL/GenBank/DDBJ whole genome shotgun (WGS) entry which is preliminary data.</text>
</comment>
<name>A0AAN9C483_9CAEN</name>
<sequence>MCGTASGWAKVALLVMLAAMCLHIAGWVTQSWMVYEGEGSVILVTVGLWRQEACFQGVCSEFETDTLYVTVVFNVVRILETIVLCVAIIITVLLAVYVFIPAVRLRAVAIALVFLCVVTGLASMIGFIIFMIDVVPPFVVAWSMGLTVIAFLLIWMTGVLLLPDILRRSREETFESRTDLVQPYTPPPHPRFSYKKGR</sequence>
<proteinExistence type="predicted"/>
<protein>
    <submittedName>
        <fullName evidence="3">Uncharacterized protein</fullName>
    </submittedName>
</protein>
<keyword evidence="2" id="KW-1133">Transmembrane helix</keyword>
<keyword evidence="2" id="KW-0812">Transmembrane</keyword>